<organism evidence="1 2">
    <name type="scientific">Talaromyces proteolyticus</name>
    <dbReference type="NCBI Taxonomy" id="1131652"/>
    <lineage>
        <taxon>Eukaryota</taxon>
        <taxon>Fungi</taxon>
        <taxon>Dikarya</taxon>
        <taxon>Ascomycota</taxon>
        <taxon>Pezizomycotina</taxon>
        <taxon>Eurotiomycetes</taxon>
        <taxon>Eurotiomycetidae</taxon>
        <taxon>Eurotiales</taxon>
        <taxon>Trichocomaceae</taxon>
        <taxon>Talaromyces</taxon>
        <taxon>Talaromyces sect. Bacilispori</taxon>
    </lineage>
</organism>
<sequence>MDGEALDRPFHFVVTGRYIAVHYDGQTFALDSNHHLRGDLFYLSDDEEKIIYNGAYIGHLKSHPDYRDDIFYICREAQYLSQSGSWTASIADALKVEINPMNIFDDPSNINILTSLSDPVINDHNPISADGIDLYHPNGYFCLYPLTGDCLWTGDAGDFKSELFFGGDIYSNGQIFRLSVNGGKTRISSGDKFLSITLGPDKAEYLPEECREHNAWSKCPKCAHWYSLGFQSEPQDCFTLIPRGLPSMFVLYDGAYYHRVSVLKSSYATTERVERIEDASLFQFVSV</sequence>
<dbReference type="RefSeq" id="XP_046067253.1">
    <property type="nucleotide sequence ID" value="XM_046212080.1"/>
</dbReference>
<evidence type="ECO:0000313" key="2">
    <source>
        <dbReference type="Proteomes" id="UP001201262"/>
    </source>
</evidence>
<reference evidence="1" key="1">
    <citation type="submission" date="2021-12" db="EMBL/GenBank/DDBJ databases">
        <title>Convergent genome expansion in fungi linked to evolution of root-endophyte symbiosis.</title>
        <authorList>
            <consortium name="DOE Joint Genome Institute"/>
            <person name="Ke Y.-H."/>
            <person name="Bonito G."/>
            <person name="Liao H.-L."/>
            <person name="Looney B."/>
            <person name="Rojas-Flechas A."/>
            <person name="Nash J."/>
            <person name="Hameed K."/>
            <person name="Schadt C."/>
            <person name="Martin F."/>
            <person name="Crous P.W."/>
            <person name="Miettinen O."/>
            <person name="Magnuson J.K."/>
            <person name="Labbe J."/>
            <person name="Jacobson D."/>
            <person name="Doktycz M.J."/>
            <person name="Veneault-Fourrey C."/>
            <person name="Kuo A."/>
            <person name="Mondo S."/>
            <person name="Calhoun S."/>
            <person name="Riley R."/>
            <person name="Ohm R."/>
            <person name="LaButti K."/>
            <person name="Andreopoulos B."/>
            <person name="Pangilinan J."/>
            <person name="Nolan M."/>
            <person name="Tritt A."/>
            <person name="Clum A."/>
            <person name="Lipzen A."/>
            <person name="Daum C."/>
            <person name="Barry K."/>
            <person name="Grigoriev I.V."/>
            <person name="Vilgalys R."/>
        </authorList>
    </citation>
    <scope>NUCLEOTIDE SEQUENCE</scope>
    <source>
        <strain evidence="1">PMI_201</strain>
    </source>
</reference>
<dbReference type="AlphaFoldDB" id="A0AAD4PSF4"/>
<name>A0AAD4PSF4_9EURO</name>
<evidence type="ECO:0000313" key="1">
    <source>
        <dbReference type="EMBL" id="KAH8691161.1"/>
    </source>
</evidence>
<protein>
    <submittedName>
        <fullName evidence="1">Uncharacterized protein</fullName>
    </submittedName>
</protein>
<dbReference type="EMBL" id="JAJTJA010000012">
    <property type="protein sequence ID" value="KAH8691161.1"/>
    <property type="molecule type" value="Genomic_DNA"/>
</dbReference>
<dbReference type="Proteomes" id="UP001201262">
    <property type="component" value="Unassembled WGS sequence"/>
</dbReference>
<proteinExistence type="predicted"/>
<dbReference type="GeneID" id="70242367"/>
<comment type="caution">
    <text evidence="1">The sequence shown here is derived from an EMBL/GenBank/DDBJ whole genome shotgun (WGS) entry which is preliminary data.</text>
</comment>
<accession>A0AAD4PSF4</accession>
<gene>
    <name evidence="1" type="ORF">BGW36DRAFT_305569</name>
</gene>
<keyword evidence="2" id="KW-1185">Reference proteome</keyword>